<dbReference type="RefSeq" id="WP_188536491.1">
    <property type="nucleotide sequence ID" value="NZ_BMEQ01000008.1"/>
</dbReference>
<evidence type="ECO:0000256" key="7">
    <source>
        <dbReference type="ARBA" id="ARBA00049972"/>
    </source>
</evidence>
<dbReference type="GO" id="GO:0006508">
    <property type="term" value="P:proteolysis"/>
    <property type="evidence" value="ECO:0007669"/>
    <property type="project" value="UniProtKB-KW"/>
</dbReference>
<organism evidence="10 11">
    <name type="scientific">Kocuria dechangensis</name>
    <dbReference type="NCBI Taxonomy" id="1176249"/>
    <lineage>
        <taxon>Bacteria</taxon>
        <taxon>Bacillati</taxon>
        <taxon>Actinomycetota</taxon>
        <taxon>Actinomycetes</taxon>
        <taxon>Micrococcales</taxon>
        <taxon>Micrococcaceae</taxon>
        <taxon>Kocuria</taxon>
    </lineage>
</organism>
<comment type="cofactor">
    <cofactor evidence="8">
        <name>Mn(2+)</name>
        <dbReference type="ChEBI" id="CHEBI:29035"/>
    </cofactor>
    <text evidence="8">Binds 2 manganese ions per subunit.</text>
</comment>
<dbReference type="Gene3D" id="3.40.220.10">
    <property type="entry name" value="Leucine Aminopeptidase, subunit E, domain 1"/>
    <property type="match status" value="1"/>
</dbReference>
<evidence type="ECO:0000256" key="2">
    <source>
        <dbReference type="ARBA" id="ARBA00000967"/>
    </source>
</evidence>
<accession>A0A917GTF5</accession>
<feature type="binding site" evidence="8">
    <location>
        <position position="286"/>
    </location>
    <ligand>
        <name>Mn(2+)</name>
        <dbReference type="ChEBI" id="CHEBI:29035"/>
        <label>2</label>
    </ligand>
</feature>
<feature type="active site" evidence="8">
    <location>
        <position position="298"/>
    </location>
</feature>
<dbReference type="PROSITE" id="PS00631">
    <property type="entry name" value="CYTOSOL_AP"/>
    <property type="match status" value="1"/>
</dbReference>
<name>A0A917GTF5_9MICC</name>
<dbReference type="InterPro" id="IPR023042">
    <property type="entry name" value="Peptidase_M17_leu_NH2_pept"/>
</dbReference>
<keyword evidence="4 8" id="KW-0031">Aminopeptidase</keyword>
<dbReference type="InterPro" id="IPR008283">
    <property type="entry name" value="Peptidase_M17_N"/>
</dbReference>
<proteinExistence type="inferred from homology"/>
<evidence type="ECO:0000313" key="10">
    <source>
        <dbReference type="EMBL" id="GGG55871.1"/>
    </source>
</evidence>
<dbReference type="InterPro" id="IPR000819">
    <property type="entry name" value="Peptidase_M17_C"/>
</dbReference>
<dbReference type="Pfam" id="PF00883">
    <property type="entry name" value="Peptidase_M17"/>
    <property type="match status" value="1"/>
</dbReference>
<feature type="binding site" evidence="8">
    <location>
        <position position="370"/>
    </location>
    <ligand>
        <name>Mn(2+)</name>
        <dbReference type="ChEBI" id="CHEBI:29035"/>
        <label>1</label>
    </ligand>
</feature>
<keyword evidence="5 8" id="KW-0645">Protease</keyword>
<dbReference type="PANTHER" id="PTHR11963:SF23">
    <property type="entry name" value="CYTOSOL AMINOPEPTIDASE"/>
    <property type="match status" value="1"/>
</dbReference>
<comment type="caution">
    <text evidence="10">The sequence shown here is derived from an EMBL/GenBank/DDBJ whole genome shotgun (WGS) entry which is preliminary data.</text>
</comment>
<comment type="function">
    <text evidence="7 8">Presumably involved in the processing and regular turnover of intracellular proteins. Catalyzes the removal of unsubstituted N-terminal amino acids from various peptides.</text>
</comment>
<gene>
    <name evidence="8 10" type="primary">pepA</name>
    <name evidence="10" type="ORF">GCM10011374_18500</name>
</gene>
<dbReference type="AlphaFoldDB" id="A0A917GTF5"/>
<evidence type="ECO:0000256" key="4">
    <source>
        <dbReference type="ARBA" id="ARBA00022438"/>
    </source>
</evidence>
<dbReference type="EC" id="3.4.11.10" evidence="8"/>
<evidence type="ECO:0000256" key="3">
    <source>
        <dbReference type="ARBA" id="ARBA00009528"/>
    </source>
</evidence>
<evidence type="ECO:0000256" key="8">
    <source>
        <dbReference type="HAMAP-Rule" id="MF_00181"/>
    </source>
</evidence>
<dbReference type="HAMAP" id="MF_00181">
    <property type="entry name" value="Cytosol_peptidase_M17"/>
    <property type="match status" value="1"/>
</dbReference>
<dbReference type="NCBIfam" id="NF002073">
    <property type="entry name" value="PRK00913.1-2"/>
    <property type="match status" value="1"/>
</dbReference>
<dbReference type="PANTHER" id="PTHR11963">
    <property type="entry name" value="LEUCINE AMINOPEPTIDASE-RELATED"/>
    <property type="match status" value="1"/>
</dbReference>
<evidence type="ECO:0000313" key="11">
    <source>
        <dbReference type="Proteomes" id="UP000638848"/>
    </source>
</evidence>
<comment type="similarity">
    <text evidence="3 8">Belongs to the peptidase M17 family.</text>
</comment>
<dbReference type="Proteomes" id="UP000638848">
    <property type="component" value="Unassembled WGS sequence"/>
</dbReference>
<dbReference type="PRINTS" id="PR00481">
    <property type="entry name" value="LAMNOPPTDASE"/>
</dbReference>
<dbReference type="EMBL" id="BMEQ01000008">
    <property type="protein sequence ID" value="GGG55871.1"/>
    <property type="molecule type" value="Genomic_DNA"/>
</dbReference>
<comment type="catalytic activity">
    <reaction evidence="2 8">
        <text>Release of an N-terminal amino acid, preferentially leucine, but not glutamic or aspartic acids.</text>
        <dbReference type="EC" id="3.4.11.10"/>
    </reaction>
</comment>
<dbReference type="SUPFAM" id="SSF53187">
    <property type="entry name" value="Zn-dependent exopeptidases"/>
    <property type="match status" value="1"/>
</dbReference>
<dbReference type="InterPro" id="IPR043472">
    <property type="entry name" value="Macro_dom-like"/>
</dbReference>
<feature type="binding site" evidence="8">
    <location>
        <position position="291"/>
    </location>
    <ligand>
        <name>Mn(2+)</name>
        <dbReference type="ChEBI" id="CHEBI:29035"/>
        <label>1</label>
    </ligand>
</feature>
<dbReference type="CDD" id="cd00433">
    <property type="entry name" value="Peptidase_M17"/>
    <property type="match status" value="1"/>
</dbReference>
<protein>
    <recommendedName>
        <fullName evidence="8">Probable cytosol aminopeptidase</fullName>
        <ecNumber evidence="8">3.4.11.1</ecNumber>
    </recommendedName>
    <alternativeName>
        <fullName evidence="8">Leucine aminopeptidase</fullName>
        <shortName evidence="8">LAP</shortName>
        <ecNumber evidence="8">3.4.11.10</ecNumber>
    </alternativeName>
    <alternativeName>
        <fullName evidence="8">Leucyl aminopeptidase</fullName>
    </alternativeName>
</protein>
<comment type="subcellular location">
    <subcellularLocation>
        <location evidence="8">Cytoplasm</location>
    </subcellularLocation>
</comment>
<dbReference type="GO" id="GO:0005737">
    <property type="term" value="C:cytoplasm"/>
    <property type="evidence" value="ECO:0007669"/>
    <property type="project" value="UniProtKB-SubCell"/>
</dbReference>
<dbReference type="SUPFAM" id="SSF52949">
    <property type="entry name" value="Macro domain-like"/>
    <property type="match status" value="1"/>
</dbReference>
<keyword evidence="8" id="KW-0479">Metal-binding</keyword>
<feature type="binding site" evidence="8">
    <location>
        <position position="291"/>
    </location>
    <ligand>
        <name>Mn(2+)</name>
        <dbReference type="ChEBI" id="CHEBI:29035"/>
        <label>2</label>
    </ligand>
</feature>
<dbReference type="Gene3D" id="3.40.630.10">
    <property type="entry name" value="Zn peptidases"/>
    <property type="match status" value="1"/>
</dbReference>
<evidence type="ECO:0000256" key="5">
    <source>
        <dbReference type="ARBA" id="ARBA00022670"/>
    </source>
</evidence>
<reference evidence="10" key="1">
    <citation type="journal article" date="2014" name="Int. J. Syst. Evol. Microbiol.">
        <title>Complete genome sequence of Corynebacterium casei LMG S-19264T (=DSM 44701T), isolated from a smear-ripened cheese.</title>
        <authorList>
            <consortium name="US DOE Joint Genome Institute (JGI-PGF)"/>
            <person name="Walter F."/>
            <person name="Albersmeier A."/>
            <person name="Kalinowski J."/>
            <person name="Ruckert C."/>
        </authorList>
    </citation>
    <scope>NUCLEOTIDE SEQUENCE</scope>
    <source>
        <strain evidence="10">CGMCC 1.12187</strain>
    </source>
</reference>
<reference evidence="10" key="2">
    <citation type="submission" date="2020-09" db="EMBL/GenBank/DDBJ databases">
        <authorList>
            <person name="Sun Q."/>
            <person name="Zhou Y."/>
        </authorList>
    </citation>
    <scope>NUCLEOTIDE SEQUENCE</scope>
    <source>
        <strain evidence="10">CGMCC 1.12187</strain>
    </source>
</reference>
<comment type="catalytic activity">
    <reaction evidence="1 8">
        <text>Release of an N-terminal amino acid, Xaa-|-Yaa-, in which Xaa is preferably Leu, but may be other amino acids including Pro although not Arg or Lys, and Yaa may be Pro. Amino acid amides and methyl esters are also readily hydrolyzed, but rates on arylamides are exceedingly low.</text>
        <dbReference type="EC" id="3.4.11.1"/>
    </reaction>
</comment>
<dbReference type="GO" id="GO:0030145">
    <property type="term" value="F:manganese ion binding"/>
    <property type="evidence" value="ECO:0007669"/>
    <property type="project" value="UniProtKB-UniRule"/>
</dbReference>
<feature type="binding site" evidence="8">
    <location>
        <position position="309"/>
    </location>
    <ligand>
        <name>Mn(2+)</name>
        <dbReference type="ChEBI" id="CHEBI:29035"/>
        <label>2</label>
    </ligand>
</feature>
<dbReference type="GO" id="GO:0070006">
    <property type="term" value="F:metalloaminopeptidase activity"/>
    <property type="evidence" value="ECO:0007669"/>
    <property type="project" value="InterPro"/>
</dbReference>
<dbReference type="Pfam" id="PF02789">
    <property type="entry name" value="Peptidase_M17_N"/>
    <property type="match status" value="1"/>
</dbReference>
<keyword evidence="8" id="KW-0464">Manganese</keyword>
<dbReference type="InterPro" id="IPR011356">
    <property type="entry name" value="Leucine_aapep/pepB"/>
</dbReference>
<keyword evidence="8" id="KW-0963">Cytoplasm</keyword>
<sequence length="526" mass="53883">MPDVQDLLEPRGIELTATHKALTRTTAHALVLGVEKADRDGAGQEKKENDGAGRVVLPAGEQKKLSSVVEAAAVLRVGGAADEVTVLPSPAGLPFTVVVLTGLGTLPEEPAARAEALRRATGAAVRRLAGTDSAVIALPVASEQDAAAVAEGAAFGAFAFAHQRARTSGSVKPPLGSAVVHAPEVPRDALGRCLDRAAALGRGVRAARTLVDLSPNVSYPEAVADYARHAVKGTRVSVSVLAEKELAKGGFGGLLGVGQGSVHGPRLVKLEYAPARATRHYAYVGKGITFDSGGLSLKPPASMMTMKSDMAGAAAVLATVLTAAELGLPVKVTGWLCLAENLPSATATRPGDVITIRGGRTVEVLNTDAEGRLVLADGLVAACEEGPDAVVDIATLTGAQLVALGARTAGVMGDEELRTAVVDAARAAGEDAWAMPLPEHLRASLDSKVADIKNVGDKQGGMLVAALFLREFVADAGSTRVPWAHVDIAGPSFNESAPYGYTPAEGTGAGVRTLVRLLENAVAERR</sequence>
<feature type="domain" description="Cytosol aminopeptidase" evidence="9">
    <location>
        <begin position="366"/>
        <end position="373"/>
    </location>
</feature>
<feature type="binding site" evidence="8">
    <location>
        <position position="370"/>
    </location>
    <ligand>
        <name>Mn(2+)</name>
        <dbReference type="ChEBI" id="CHEBI:29035"/>
        <label>2</label>
    </ligand>
</feature>
<evidence type="ECO:0000259" key="9">
    <source>
        <dbReference type="PROSITE" id="PS00631"/>
    </source>
</evidence>
<keyword evidence="6 8" id="KW-0378">Hydrolase</keyword>
<evidence type="ECO:0000256" key="6">
    <source>
        <dbReference type="ARBA" id="ARBA00022801"/>
    </source>
</evidence>
<dbReference type="EC" id="3.4.11.1" evidence="8"/>
<feature type="binding site" evidence="8">
    <location>
        <position position="368"/>
    </location>
    <ligand>
        <name>Mn(2+)</name>
        <dbReference type="ChEBI" id="CHEBI:29035"/>
        <label>1</label>
    </ligand>
</feature>
<feature type="active site" evidence="8">
    <location>
        <position position="372"/>
    </location>
</feature>
<keyword evidence="11" id="KW-1185">Reference proteome</keyword>
<evidence type="ECO:0000256" key="1">
    <source>
        <dbReference type="ARBA" id="ARBA00000135"/>
    </source>
</evidence>